<comment type="caution">
    <text evidence="1">The sequence shown here is derived from an EMBL/GenBank/DDBJ whole genome shotgun (WGS) entry which is preliminary data.</text>
</comment>
<sequence>MPVAPSGGSERLSDLLPLILQAMVGSQAELELPLVIGQPEILAALAPYYRPKSRFESLMMRKLVGEGYLKPRGARDKSGLSDSYEVTRKGKTLLSRDG</sequence>
<keyword evidence="2" id="KW-1185">Reference proteome</keyword>
<reference evidence="1 2" key="1">
    <citation type="submission" date="2024-09" db="EMBL/GenBank/DDBJ databases">
        <authorList>
            <person name="Sun Q."/>
            <person name="Mori K."/>
        </authorList>
    </citation>
    <scope>NUCLEOTIDE SEQUENCE [LARGE SCALE GENOMIC DNA]</scope>
    <source>
        <strain evidence="1 2">JCM 13503</strain>
    </source>
</reference>
<organism evidence="1 2">
    <name type="scientific">Deinococcus oregonensis</name>
    <dbReference type="NCBI Taxonomy" id="1805970"/>
    <lineage>
        <taxon>Bacteria</taxon>
        <taxon>Thermotogati</taxon>
        <taxon>Deinococcota</taxon>
        <taxon>Deinococci</taxon>
        <taxon>Deinococcales</taxon>
        <taxon>Deinococcaceae</taxon>
        <taxon>Deinococcus</taxon>
    </lineage>
</organism>
<protein>
    <submittedName>
        <fullName evidence="1">Uncharacterized protein</fullName>
    </submittedName>
</protein>
<name>A0ABV6AXQ7_9DEIO</name>
<dbReference type="Proteomes" id="UP001589733">
    <property type="component" value="Unassembled WGS sequence"/>
</dbReference>
<evidence type="ECO:0000313" key="2">
    <source>
        <dbReference type="Proteomes" id="UP001589733"/>
    </source>
</evidence>
<evidence type="ECO:0000313" key="1">
    <source>
        <dbReference type="EMBL" id="MFB9991475.1"/>
    </source>
</evidence>
<dbReference type="EMBL" id="JBHLYR010000016">
    <property type="protein sequence ID" value="MFB9991475.1"/>
    <property type="molecule type" value="Genomic_DNA"/>
</dbReference>
<gene>
    <name evidence="1" type="ORF">ACFFLM_05765</name>
</gene>
<proteinExistence type="predicted"/>
<dbReference type="RefSeq" id="WP_380006554.1">
    <property type="nucleotide sequence ID" value="NZ_JBHLYR010000016.1"/>
</dbReference>
<accession>A0ABV6AXQ7</accession>